<evidence type="ECO:0000256" key="8">
    <source>
        <dbReference type="SAM" id="MobiDB-lite"/>
    </source>
</evidence>
<reference evidence="10 11" key="1">
    <citation type="submission" date="2020-11" db="EMBL/GenBank/DDBJ databases">
        <title>Kefir isolates.</title>
        <authorList>
            <person name="Marcisauskas S."/>
            <person name="Kim Y."/>
            <person name="Blasche S."/>
        </authorList>
    </citation>
    <scope>NUCLEOTIDE SEQUENCE [LARGE SCALE GENOMIC DNA]</scope>
    <source>
        <strain evidence="10 11">OG2</strain>
    </source>
</reference>
<feature type="domain" description="Restriction of telomere capping protein 4 C-terminal" evidence="9">
    <location>
        <begin position="215"/>
        <end position="346"/>
    </location>
</feature>
<evidence type="ECO:0000256" key="3">
    <source>
        <dbReference type="ARBA" id="ARBA00004496"/>
    </source>
</evidence>
<evidence type="ECO:0000313" key="10">
    <source>
        <dbReference type="EMBL" id="KAG0668963.1"/>
    </source>
</evidence>
<name>A0A9P7B9Z7_MAUEX</name>
<evidence type="ECO:0000256" key="4">
    <source>
        <dbReference type="ARBA" id="ARBA00009461"/>
    </source>
</evidence>
<feature type="compositionally biased region" description="Basic residues" evidence="8">
    <location>
        <begin position="1"/>
        <end position="10"/>
    </location>
</feature>
<dbReference type="InterPro" id="IPR028094">
    <property type="entry name" value="RTC4_C"/>
</dbReference>
<organism evidence="10 11">
    <name type="scientific">Maudiozyma exigua</name>
    <name type="common">Yeast</name>
    <name type="synonym">Kazachstania exigua</name>
    <dbReference type="NCBI Taxonomy" id="34358"/>
    <lineage>
        <taxon>Eukaryota</taxon>
        <taxon>Fungi</taxon>
        <taxon>Dikarya</taxon>
        <taxon>Ascomycota</taxon>
        <taxon>Saccharomycotina</taxon>
        <taxon>Saccharomycetes</taxon>
        <taxon>Saccharomycetales</taxon>
        <taxon>Saccharomycetaceae</taxon>
        <taxon>Maudiozyma</taxon>
    </lineage>
</organism>
<keyword evidence="7" id="KW-0539">Nucleus</keyword>
<comment type="function">
    <text evidence="1">May be involved in a process influencing telomere capping.</text>
</comment>
<dbReference type="Proteomes" id="UP000750334">
    <property type="component" value="Unassembled WGS sequence"/>
</dbReference>
<dbReference type="Pfam" id="PF14474">
    <property type="entry name" value="RTC4"/>
    <property type="match status" value="1"/>
</dbReference>
<dbReference type="AlphaFoldDB" id="A0A9P7B9Z7"/>
<dbReference type="PANTHER" id="PTHR41391:SF1">
    <property type="entry name" value="RESTRICTION OF TELOMERE CAPPING PROTEIN 4"/>
    <property type="match status" value="1"/>
</dbReference>
<evidence type="ECO:0000259" key="9">
    <source>
        <dbReference type="SMART" id="SM01312"/>
    </source>
</evidence>
<evidence type="ECO:0000256" key="1">
    <source>
        <dbReference type="ARBA" id="ARBA00002738"/>
    </source>
</evidence>
<dbReference type="EMBL" id="PUHR01000053">
    <property type="protein sequence ID" value="KAG0668963.1"/>
    <property type="molecule type" value="Genomic_DNA"/>
</dbReference>
<keyword evidence="6" id="KW-0963">Cytoplasm</keyword>
<feature type="compositionally biased region" description="Acidic residues" evidence="8">
    <location>
        <begin position="47"/>
        <end position="62"/>
    </location>
</feature>
<comment type="caution">
    <text evidence="10">The sequence shown here is derived from an EMBL/GenBank/DDBJ whole genome shotgun (WGS) entry which is preliminary data.</text>
</comment>
<sequence>MAVKRNRQSHVSKFNAGNDPNLAAVKLGGRMSPKTTKLQDPYKREDSEEELSNDTFDGDLTSDDEKDKKKQRMIDDLNTDIMKTLEAEKSQTVKVPFSDISDDSSTEESKILIDSVPDIDMDLPKYKPDSPIKKVILDSDDEDDNQKDSNSLDNKIKKNLKAIKKIRNGLNSTMTPEAAENYKTRITKKYKLPPIISLNEIGNKCGPFLNTALDILNGKVQSGYYSRAKQMSKESKVSYLSTNEMRRLDLTYFFAGYYGLMRQYLVGQMIVNEFRDKLERSKSPVLRWWGTEDFSSYVLAPDVLTELCISEMGLKPGKEEDEVDVKERVFSLFQDTKDFGLKIADQVLE</sequence>
<dbReference type="InterPro" id="IPR039024">
    <property type="entry name" value="RTC4"/>
</dbReference>
<evidence type="ECO:0000256" key="6">
    <source>
        <dbReference type="ARBA" id="ARBA00022490"/>
    </source>
</evidence>
<dbReference type="OrthoDB" id="128308at2759"/>
<proteinExistence type="inferred from homology"/>
<feature type="region of interest" description="Disordered" evidence="8">
    <location>
        <begin position="1"/>
        <end position="72"/>
    </location>
</feature>
<dbReference type="PANTHER" id="PTHR41391">
    <property type="entry name" value="RESTRICTION OF TELOMERE CAPPING PROTEIN 4"/>
    <property type="match status" value="1"/>
</dbReference>
<dbReference type="GO" id="GO:0005737">
    <property type="term" value="C:cytoplasm"/>
    <property type="evidence" value="ECO:0007669"/>
    <property type="project" value="UniProtKB-SubCell"/>
</dbReference>
<gene>
    <name evidence="10" type="primary">RTC4</name>
    <name evidence="10" type="ORF">C6P45_004244</name>
</gene>
<evidence type="ECO:0000256" key="5">
    <source>
        <dbReference type="ARBA" id="ARBA00015162"/>
    </source>
</evidence>
<evidence type="ECO:0000313" key="11">
    <source>
        <dbReference type="Proteomes" id="UP000750334"/>
    </source>
</evidence>
<feature type="compositionally biased region" description="Basic and acidic residues" evidence="8">
    <location>
        <begin position="63"/>
        <end position="72"/>
    </location>
</feature>
<dbReference type="SMART" id="SM01312">
    <property type="entry name" value="RTC4"/>
    <property type="match status" value="1"/>
</dbReference>
<keyword evidence="11" id="KW-1185">Reference proteome</keyword>
<evidence type="ECO:0000256" key="7">
    <source>
        <dbReference type="ARBA" id="ARBA00023242"/>
    </source>
</evidence>
<accession>A0A9P7B9Z7</accession>
<comment type="similarity">
    <text evidence="4">Belongs to the RTC4 family.</text>
</comment>
<comment type="subcellular location">
    <subcellularLocation>
        <location evidence="3">Cytoplasm</location>
    </subcellularLocation>
    <subcellularLocation>
        <location evidence="2">Nucleus</location>
    </subcellularLocation>
</comment>
<evidence type="ECO:0000256" key="2">
    <source>
        <dbReference type="ARBA" id="ARBA00004123"/>
    </source>
</evidence>
<protein>
    <recommendedName>
        <fullName evidence="5">Restriction of telomere capping protein 4</fullName>
    </recommendedName>
</protein>
<dbReference type="GO" id="GO:0005634">
    <property type="term" value="C:nucleus"/>
    <property type="evidence" value="ECO:0007669"/>
    <property type="project" value="UniProtKB-SubCell"/>
</dbReference>